<keyword evidence="1" id="KW-0472">Membrane</keyword>
<keyword evidence="3" id="KW-1185">Reference proteome</keyword>
<sequence length="164" mass="18412">MFSAASGKALLANIDLFFKAITFAWFSVREMMNLSARKDNKRRVRFKIFTCYLSNLHAAILTLMYQGFAELVFWFGCVDVEVAIVASDPALQMSSYKAAVEGCVVCGLWVSIYLIILKCKSFCAELLVPHEVLVRHAGTERSYQSAGLLTQLRYTGPDRISIHV</sequence>
<name>A0ABV4Z2X8_9PSED</name>
<dbReference type="EMBL" id="JBHFXX010000001">
    <property type="protein sequence ID" value="MFB3798981.1"/>
    <property type="molecule type" value="Genomic_DNA"/>
</dbReference>
<keyword evidence="1" id="KW-1133">Transmembrane helix</keyword>
<organism evidence="2 3">
    <name type="scientific">Pseudomonas boreofloridensis</name>
    <dbReference type="NCBI Taxonomy" id="3064348"/>
    <lineage>
        <taxon>Bacteria</taxon>
        <taxon>Pseudomonadati</taxon>
        <taxon>Pseudomonadota</taxon>
        <taxon>Gammaproteobacteria</taxon>
        <taxon>Pseudomonadales</taxon>
        <taxon>Pseudomonadaceae</taxon>
        <taxon>Pseudomonas</taxon>
    </lineage>
</organism>
<comment type="caution">
    <text evidence="2">The sequence shown here is derived from an EMBL/GenBank/DDBJ whole genome shotgun (WGS) entry which is preliminary data.</text>
</comment>
<feature type="transmembrane region" description="Helical" evidence="1">
    <location>
        <begin position="46"/>
        <end position="65"/>
    </location>
</feature>
<accession>A0ABV4Z2X8</accession>
<protein>
    <submittedName>
        <fullName evidence="2">Uncharacterized protein</fullName>
    </submittedName>
</protein>
<dbReference type="Proteomes" id="UP001577047">
    <property type="component" value="Unassembled WGS sequence"/>
</dbReference>
<keyword evidence="1" id="KW-0812">Transmembrane</keyword>
<proteinExistence type="predicted"/>
<feature type="transmembrane region" description="Helical" evidence="1">
    <location>
        <begin position="6"/>
        <end position="26"/>
    </location>
</feature>
<evidence type="ECO:0000313" key="3">
    <source>
        <dbReference type="Proteomes" id="UP001577047"/>
    </source>
</evidence>
<gene>
    <name evidence="2" type="ORF">ACE1YR_00835</name>
</gene>
<evidence type="ECO:0000256" key="1">
    <source>
        <dbReference type="SAM" id="Phobius"/>
    </source>
</evidence>
<reference evidence="2 3" key="1">
    <citation type="submission" date="2024-09" db="EMBL/GenBank/DDBJ databases">
        <authorList>
            <person name="Fullem K."/>
        </authorList>
    </citation>
    <scope>NUCLEOTIDE SEQUENCE [LARGE SCALE GENOMIC DNA]</scope>
    <source>
        <strain evidence="3">K1(2024)</strain>
    </source>
</reference>
<feature type="transmembrane region" description="Helical" evidence="1">
    <location>
        <begin position="98"/>
        <end position="116"/>
    </location>
</feature>
<dbReference type="RefSeq" id="WP_304482822.1">
    <property type="nucleotide sequence ID" value="NZ_JAUQOQ010000001.1"/>
</dbReference>
<evidence type="ECO:0000313" key="2">
    <source>
        <dbReference type="EMBL" id="MFB3798981.1"/>
    </source>
</evidence>